<organism evidence="2 3">
    <name type="scientific">Longimonas halophila</name>
    <dbReference type="NCBI Taxonomy" id="1469170"/>
    <lineage>
        <taxon>Bacteria</taxon>
        <taxon>Pseudomonadati</taxon>
        <taxon>Rhodothermota</taxon>
        <taxon>Rhodothermia</taxon>
        <taxon>Rhodothermales</taxon>
        <taxon>Salisaetaceae</taxon>
        <taxon>Longimonas</taxon>
    </lineage>
</organism>
<dbReference type="AlphaFoldDB" id="A0A2H3P161"/>
<feature type="region of interest" description="Disordered" evidence="1">
    <location>
        <begin position="31"/>
        <end position="59"/>
    </location>
</feature>
<dbReference type="EMBL" id="PDEP01000005">
    <property type="protein sequence ID" value="PEN07606.1"/>
    <property type="molecule type" value="Genomic_DNA"/>
</dbReference>
<sequence length="59" mass="7033">MNLSGYCDSFVRRRLILFRRRGVCMHHRSSQKCDRENQEAREESTSLEVQSSHKMLGFE</sequence>
<gene>
    <name evidence="2" type="ORF">CRI93_06395</name>
</gene>
<proteinExistence type="predicted"/>
<feature type="compositionally biased region" description="Basic and acidic residues" evidence="1">
    <location>
        <begin position="31"/>
        <end position="44"/>
    </location>
</feature>
<reference evidence="2 3" key="1">
    <citation type="submission" date="2017-10" db="EMBL/GenBank/DDBJ databases">
        <title>Draft genome of Longimonas halophila.</title>
        <authorList>
            <person name="Goh K.M."/>
            <person name="Shamsir M.S."/>
            <person name="Lim S.W."/>
        </authorList>
    </citation>
    <scope>NUCLEOTIDE SEQUENCE [LARGE SCALE GENOMIC DNA]</scope>
    <source>
        <strain evidence="2 3">KCTC 42399</strain>
    </source>
</reference>
<evidence type="ECO:0000313" key="3">
    <source>
        <dbReference type="Proteomes" id="UP000221024"/>
    </source>
</evidence>
<dbReference type="Proteomes" id="UP000221024">
    <property type="component" value="Unassembled WGS sequence"/>
</dbReference>
<comment type="caution">
    <text evidence="2">The sequence shown here is derived from an EMBL/GenBank/DDBJ whole genome shotgun (WGS) entry which is preliminary data.</text>
</comment>
<accession>A0A2H3P161</accession>
<keyword evidence="3" id="KW-1185">Reference proteome</keyword>
<name>A0A2H3P161_9BACT</name>
<evidence type="ECO:0000313" key="2">
    <source>
        <dbReference type="EMBL" id="PEN07606.1"/>
    </source>
</evidence>
<protein>
    <submittedName>
        <fullName evidence="2">Uncharacterized protein</fullName>
    </submittedName>
</protein>
<evidence type="ECO:0000256" key="1">
    <source>
        <dbReference type="SAM" id="MobiDB-lite"/>
    </source>
</evidence>